<dbReference type="Pfam" id="PF07394">
    <property type="entry name" value="DUF1501"/>
    <property type="match status" value="1"/>
</dbReference>
<dbReference type="KEGG" id="hbs:IPV69_26135"/>
<organism evidence="2 3">
    <name type="scientific">Humisphaera borealis</name>
    <dbReference type="NCBI Taxonomy" id="2807512"/>
    <lineage>
        <taxon>Bacteria</taxon>
        <taxon>Pseudomonadati</taxon>
        <taxon>Planctomycetota</taxon>
        <taxon>Phycisphaerae</taxon>
        <taxon>Tepidisphaerales</taxon>
        <taxon>Tepidisphaeraceae</taxon>
        <taxon>Humisphaera</taxon>
    </lineage>
</organism>
<feature type="region of interest" description="Disordered" evidence="1">
    <location>
        <begin position="120"/>
        <end position="149"/>
    </location>
</feature>
<dbReference type="InterPro" id="IPR017850">
    <property type="entry name" value="Alkaline_phosphatase_core_sf"/>
</dbReference>
<dbReference type="PANTHER" id="PTHR43737">
    <property type="entry name" value="BLL7424 PROTEIN"/>
    <property type="match status" value="1"/>
</dbReference>
<dbReference type="PANTHER" id="PTHR43737:SF1">
    <property type="entry name" value="DUF1501 DOMAIN-CONTAINING PROTEIN"/>
    <property type="match status" value="1"/>
</dbReference>
<evidence type="ECO:0000313" key="2">
    <source>
        <dbReference type="EMBL" id="QOV89628.1"/>
    </source>
</evidence>
<dbReference type="SUPFAM" id="SSF53649">
    <property type="entry name" value="Alkaline phosphatase-like"/>
    <property type="match status" value="1"/>
</dbReference>
<keyword evidence="3" id="KW-1185">Reference proteome</keyword>
<gene>
    <name evidence="2" type="ORF">IPV69_26135</name>
</gene>
<evidence type="ECO:0000313" key="3">
    <source>
        <dbReference type="Proteomes" id="UP000593765"/>
    </source>
</evidence>
<dbReference type="Proteomes" id="UP000593765">
    <property type="component" value="Chromosome"/>
</dbReference>
<dbReference type="AlphaFoldDB" id="A0A7M2WVT0"/>
<name>A0A7M2WVT0_9BACT</name>
<dbReference type="InterPro" id="IPR010869">
    <property type="entry name" value="DUF1501"/>
</dbReference>
<accession>A0A7M2WVT0</accession>
<protein>
    <submittedName>
        <fullName evidence="2">DUF1501 domain-containing protein</fullName>
    </submittedName>
</protein>
<proteinExistence type="predicted"/>
<dbReference type="EMBL" id="CP063458">
    <property type="protein sequence ID" value="QOV89628.1"/>
    <property type="molecule type" value="Genomic_DNA"/>
</dbReference>
<dbReference type="Gene3D" id="3.40.720.10">
    <property type="entry name" value="Alkaline Phosphatase, subunit A"/>
    <property type="match status" value="1"/>
</dbReference>
<reference evidence="2 3" key="1">
    <citation type="submission" date="2020-10" db="EMBL/GenBank/DDBJ databases">
        <title>Wide distribution of Phycisphaera-like planctomycetes from WD2101 soil group in peatlands and genome analysis of the first cultivated representative.</title>
        <authorList>
            <person name="Dedysh S.N."/>
            <person name="Beletsky A.V."/>
            <person name="Ivanova A."/>
            <person name="Kulichevskaya I.S."/>
            <person name="Suzina N.E."/>
            <person name="Philippov D.A."/>
            <person name="Rakitin A.L."/>
            <person name="Mardanov A.V."/>
            <person name="Ravin N.V."/>
        </authorList>
    </citation>
    <scope>NUCLEOTIDE SEQUENCE [LARGE SCALE GENOMIC DNA]</scope>
    <source>
        <strain evidence="2 3">M1803</strain>
    </source>
</reference>
<sequence length="514" mass="55931">MRRHGQRSTVAHATQTRFFRLRLRNTVPDPLNPNFPCGITRRQAIWQAGAGFFGTAMAAMLARDGFFPARAMGASLTPASQPTNLALAPLAARQPHFAAKAKRVIFLYMVGGPSHLDTFDPKPELVKRHGQKQSLGSDNERATSQKASGELKGAPWKFPKCGKSGVEVSELFSHVGKCVDDIAVVRSMTADSAAHGSASIQMNTGHIRPGFPSMGSWAAYGLGTLNQNMPAFVVLVNGAPYSGAQNWSAGFMPAAFQGTVFGATGDPILNLRPASGVSPEHQRRQIDLLTKLNEGHRQAEPLNTELAARIANYELAFRMQANAPEVIDFGQESPATLDQYGIEGDTKKETEKFGRSCLMARRLVERGVRFVQIYHSNWDTHGDNDKRHQKLCGETDKPIAGLLTDLKQRGLLEDTLVVWGGEFGRTPVGTGGRDHHAAAFSMWMAGGGAKGGQAYGVTDDFGFAVAENRVHVHDLHATILHLLGFDHELLTYFHSGRNFRLTDVSGRVVKELIA</sequence>
<evidence type="ECO:0000256" key="1">
    <source>
        <dbReference type="SAM" id="MobiDB-lite"/>
    </source>
</evidence>